<dbReference type="RefSeq" id="XP_013634873.1">
    <property type="nucleotide sequence ID" value="XM_013779419.1"/>
</dbReference>
<dbReference type="GeneID" id="106340559"/>
<dbReference type="PANTHER" id="PTHR31589">
    <property type="entry name" value="PROTEIN, PUTATIVE (DUF239)-RELATED-RELATED"/>
    <property type="match status" value="1"/>
</dbReference>
<keyword evidence="4" id="KW-1185">Reference proteome</keyword>
<feature type="domain" description="Neprosin PEP catalytic" evidence="2">
    <location>
        <begin position="144"/>
        <end position="395"/>
    </location>
</feature>
<accession>A0A0D3BPR5</accession>
<proteinExistence type="predicted"/>
<dbReference type="KEGG" id="boe:106340559"/>
<dbReference type="HOGENOM" id="CLU_030538_1_1_1"/>
<dbReference type="Proteomes" id="UP000032141">
    <property type="component" value="Chromosome C4"/>
</dbReference>
<dbReference type="EnsemblPlants" id="Bo4g021450.1">
    <property type="protein sequence ID" value="Bo4g021450.1"/>
    <property type="gene ID" value="Bo4g021450"/>
</dbReference>
<dbReference type="InterPro" id="IPR004314">
    <property type="entry name" value="Neprosin"/>
</dbReference>
<dbReference type="eggNOG" id="ENOG502QVB2">
    <property type="taxonomic scope" value="Eukaryota"/>
</dbReference>
<dbReference type="PROSITE" id="PS52045">
    <property type="entry name" value="NEPROSIN_PEP_CD"/>
    <property type="match status" value="1"/>
</dbReference>
<feature type="chain" id="PRO_5002269183" description="Neprosin PEP catalytic domain-containing protein" evidence="1">
    <location>
        <begin position="24"/>
        <end position="395"/>
    </location>
</feature>
<dbReference type="Gene3D" id="3.90.1320.10">
    <property type="entry name" value="Outer-capsid protein sigma 3, large lobe"/>
    <property type="match status" value="1"/>
</dbReference>
<keyword evidence="1" id="KW-0732">Signal</keyword>
<dbReference type="InterPro" id="IPR025521">
    <property type="entry name" value="Neprosin_propep"/>
</dbReference>
<protein>
    <recommendedName>
        <fullName evidence="2">Neprosin PEP catalytic domain-containing protein</fullName>
    </recommendedName>
</protein>
<dbReference type="PANTHER" id="PTHR31589:SF128">
    <property type="entry name" value="NEPROSIN DOMAIN-CONTAINING PROTEIN"/>
    <property type="match status" value="1"/>
</dbReference>
<dbReference type="Pfam" id="PF03080">
    <property type="entry name" value="Neprosin"/>
    <property type="match status" value="1"/>
</dbReference>
<name>A0A0D3BPR5_BRAOL</name>
<dbReference type="Pfam" id="PF14365">
    <property type="entry name" value="Neprosin_AP"/>
    <property type="match status" value="1"/>
</dbReference>
<dbReference type="STRING" id="109376.A0A0D3BPR5"/>
<evidence type="ECO:0000313" key="4">
    <source>
        <dbReference type="Proteomes" id="UP000032141"/>
    </source>
</evidence>
<sequence length="395" mass="44377">MGMAGFTVALMMIWVIISPCVNGKEFSNHKEIEVERLLKRLNKHALISIKCEDGDIIDCVPIHSQLAFDHPLLKNHNIKMRPSFIPESTSTYTKNDTNDTQAWHKNEICPENTVSIRRIKKEDILRSGSIENFGKKMTPGIRLYGSSSIHEYAIMRAKKGKYFGTQFVVNIWKPKVQEPNEFSLAQTWLSSGVGAKLNTIEVGVQVYPGISGDKNLRLFVFWTADGYGKTGCYNIDCPGFVQTSNRITVGRAYKSVSKYEGVQHVLPILIWKDVDRWWLQVDKEVVGYWPDKIFSSLGKGATDIDWGGEIVNEKTGGKHTSTEMGSGHFAKEGFKKASYFKNLMIVDKSNTLIEPQGLYSDVTNENCYSIKKGRNGTAWGISFFYGGSGRNAKCP</sequence>
<evidence type="ECO:0000256" key="1">
    <source>
        <dbReference type="SAM" id="SignalP"/>
    </source>
</evidence>
<evidence type="ECO:0000259" key="2">
    <source>
        <dbReference type="PROSITE" id="PS52045"/>
    </source>
</evidence>
<dbReference type="AlphaFoldDB" id="A0A0D3BPR5"/>
<organism evidence="3 4">
    <name type="scientific">Brassica oleracea var. oleracea</name>
    <dbReference type="NCBI Taxonomy" id="109376"/>
    <lineage>
        <taxon>Eukaryota</taxon>
        <taxon>Viridiplantae</taxon>
        <taxon>Streptophyta</taxon>
        <taxon>Embryophyta</taxon>
        <taxon>Tracheophyta</taxon>
        <taxon>Spermatophyta</taxon>
        <taxon>Magnoliopsida</taxon>
        <taxon>eudicotyledons</taxon>
        <taxon>Gunneridae</taxon>
        <taxon>Pentapetalae</taxon>
        <taxon>rosids</taxon>
        <taxon>malvids</taxon>
        <taxon>Brassicales</taxon>
        <taxon>Brassicaceae</taxon>
        <taxon>Brassiceae</taxon>
        <taxon>Brassica</taxon>
    </lineage>
</organism>
<reference evidence="3 4" key="1">
    <citation type="journal article" date="2014" name="Genome Biol.">
        <title>Transcriptome and methylome profiling reveals relics of genome dominance in the mesopolyploid Brassica oleracea.</title>
        <authorList>
            <person name="Parkin I.A."/>
            <person name="Koh C."/>
            <person name="Tang H."/>
            <person name="Robinson S.J."/>
            <person name="Kagale S."/>
            <person name="Clarke W.E."/>
            <person name="Town C.D."/>
            <person name="Nixon J."/>
            <person name="Krishnakumar V."/>
            <person name="Bidwell S.L."/>
            <person name="Denoeud F."/>
            <person name="Belcram H."/>
            <person name="Links M.G."/>
            <person name="Just J."/>
            <person name="Clarke C."/>
            <person name="Bender T."/>
            <person name="Huebert T."/>
            <person name="Mason A.S."/>
            <person name="Pires J.C."/>
            <person name="Barker G."/>
            <person name="Moore J."/>
            <person name="Walley P.G."/>
            <person name="Manoli S."/>
            <person name="Batley J."/>
            <person name="Edwards D."/>
            <person name="Nelson M.N."/>
            <person name="Wang X."/>
            <person name="Paterson A.H."/>
            <person name="King G."/>
            <person name="Bancroft I."/>
            <person name="Chalhoub B."/>
            <person name="Sharpe A.G."/>
        </authorList>
    </citation>
    <scope>NUCLEOTIDE SEQUENCE</scope>
    <source>
        <strain evidence="3 4">cv. TO1000</strain>
    </source>
</reference>
<dbReference type="InterPro" id="IPR053168">
    <property type="entry name" value="Glutamic_endopeptidase"/>
</dbReference>
<dbReference type="OMA" id="NEICPEN"/>
<reference evidence="3" key="2">
    <citation type="submission" date="2015-03" db="UniProtKB">
        <authorList>
            <consortium name="EnsemblPlants"/>
        </authorList>
    </citation>
    <scope>IDENTIFICATION</scope>
</reference>
<feature type="signal peptide" evidence="1">
    <location>
        <begin position="1"/>
        <end position="23"/>
    </location>
</feature>
<evidence type="ECO:0000313" key="3">
    <source>
        <dbReference type="EnsemblPlants" id="Bo4g021450.1"/>
    </source>
</evidence>
<dbReference type="Gramene" id="Bo4g021450.1">
    <property type="protein sequence ID" value="Bo4g021450.1"/>
    <property type="gene ID" value="Bo4g021450"/>
</dbReference>